<evidence type="ECO:0000313" key="2">
    <source>
        <dbReference type="Proteomes" id="UP000821845"/>
    </source>
</evidence>
<evidence type="ECO:0000313" key="1">
    <source>
        <dbReference type="EMBL" id="KAH6932273.1"/>
    </source>
</evidence>
<reference evidence="1" key="1">
    <citation type="submission" date="2020-05" db="EMBL/GenBank/DDBJ databases">
        <title>Large-scale comparative analyses of tick genomes elucidate their genetic diversity and vector capacities.</title>
        <authorList>
            <person name="Jia N."/>
            <person name="Wang J."/>
            <person name="Shi W."/>
            <person name="Du L."/>
            <person name="Sun Y."/>
            <person name="Zhan W."/>
            <person name="Jiang J."/>
            <person name="Wang Q."/>
            <person name="Zhang B."/>
            <person name="Ji P."/>
            <person name="Sakyi L.B."/>
            <person name="Cui X."/>
            <person name="Yuan T."/>
            <person name="Jiang B."/>
            <person name="Yang W."/>
            <person name="Lam T.T.-Y."/>
            <person name="Chang Q."/>
            <person name="Ding S."/>
            <person name="Wang X."/>
            <person name="Zhu J."/>
            <person name="Ruan X."/>
            <person name="Zhao L."/>
            <person name="Wei J."/>
            <person name="Que T."/>
            <person name="Du C."/>
            <person name="Cheng J."/>
            <person name="Dai P."/>
            <person name="Han X."/>
            <person name="Huang E."/>
            <person name="Gao Y."/>
            <person name="Liu J."/>
            <person name="Shao H."/>
            <person name="Ye R."/>
            <person name="Li L."/>
            <person name="Wei W."/>
            <person name="Wang X."/>
            <person name="Wang C."/>
            <person name="Yang T."/>
            <person name="Huo Q."/>
            <person name="Li W."/>
            <person name="Guo W."/>
            <person name="Chen H."/>
            <person name="Zhou L."/>
            <person name="Ni X."/>
            <person name="Tian J."/>
            <person name="Zhou Y."/>
            <person name="Sheng Y."/>
            <person name="Liu T."/>
            <person name="Pan Y."/>
            <person name="Xia L."/>
            <person name="Li J."/>
            <person name="Zhao F."/>
            <person name="Cao W."/>
        </authorList>
    </citation>
    <scope>NUCLEOTIDE SEQUENCE</scope>
    <source>
        <strain evidence="1">Hyas-2018</strain>
    </source>
</reference>
<accession>A0ACB7SC22</accession>
<dbReference type="EMBL" id="CM023484">
    <property type="protein sequence ID" value="KAH6932273.1"/>
    <property type="molecule type" value="Genomic_DNA"/>
</dbReference>
<proteinExistence type="predicted"/>
<protein>
    <submittedName>
        <fullName evidence="1">Uncharacterized protein</fullName>
    </submittedName>
</protein>
<comment type="caution">
    <text evidence="1">The sequence shown here is derived from an EMBL/GenBank/DDBJ whole genome shotgun (WGS) entry which is preliminary data.</text>
</comment>
<sequence>MSLWPASSTSVGHFLSTSRRKLRRLRRETRLRRSVLLGALIEKAENLERTQPGACIADDGIIGTPWTSLFAEPSWISDVSSAYGSHSSQSSFGEGFSSYGDSEYLYPVNVSEDAATAESEHEPYSLSDSAAVEGCGHSSASTASSCVSNEASDRCHCLEPPTLQESFYSEADPPKHGQTEADDALPSFEDLFYEIYGHHLGDVEQRSSSHSSVLTPL</sequence>
<keyword evidence="2" id="KW-1185">Reference proteome</keyword>
<gene>
    <name evidence="1" type="ORF">HPB50_004146</name>
</gene>
<dbReference type="Proteomes" id="UP000821845">
    <property type="component" value="Chromosome 4"/>
</dbReference>
<name>A0ACB7SC22_HYAAI</name>
<organism evidence="1 2">
    <name type="scientific">Hyalomma asiaticum</name>
    <name type="common">Tick</name>
    <dbReference type="NCBI Taxonomy" id="266040"/>
    <lineage>
        <taxon>Eukaryota</taxon>
        <taxon>Metazoa</taxon>
        <taxon>Ecdysozoa</taxon>
        <taxon>Arthropoda</taxon>
        <taxon>Chelicerata</taxon>
        <taxon>Arachnida</taxon>
        <taxon>Acari</taxon>
        <taxon>Parasitiformes</taxon>
        <taxon>Ixodida</taxon>
        <taxon>Ixodoidea</taxon>
        <taxon>Ixodidae</taxon>
        <taxon>Hyalomminae</taxon>
        <taxon>Hyalomma</taxon>
    </lineage>
</organism>